<evidence type="ECO:0000313" key="3">
    <source>
        <dbReference type="EMBL" id="PUW01108.1"/>
    </source>
</evidence>
<accession>A0AA45BXE3</accession>
<reference evidence="3 4" key="1">
    <citation type="submission" date="2017-04" db="EMBL/GenBank/DDBJ databases">
        <title>Cronobacter sakazakii, ST83 Lineage Isolates.</title>
        <authorList>
            <person name="Chase H."/>
            <person name="Tall B."/>
            <person name="Gopinath G."/>
            <person name="Lehner A."/>
        </authorList>
    </citation>
    <scope>NUCLEOTIDE SEQUENCE [LARGE SCALE GENOMIC DNA]</scope>
    <source>
        <strain evidence="3 4">MOD1_Comp15</strain>
    </source>
</reference>
<dbReference type="Pfam" id="PF01844">
    <property type="entry name" value="HNH"/>
    <property type="match status" value="1"/>
</dbReference>
<sequence length="571" mass="65593">MTTSATGAGAPSHEPEAWHSIDWAQCHREVRRLQARIVKATREGRFGRVKALQWLLTHSFSGKALAVRRVTENKGRHTPGVDGKLWTTPAARFQAIKSLQRRGYRPLPLKRLLIPKADGKSRPLGIPSMRDRTMQALYMMALSPVAETTADQRSFGFRPQRSVADAIEQCFIVLSKKHAPEWVLEGDIQGCFDNISHEWLMENIPIDRVILSRWLKAGYMEGRQLFPTEAGTPQGGIISPVLANLALDGLEARLKSHFGRPRYARNLEIKLKVNYVRYADDFIITGRSKELLENEVMPVVERFMLERGLTLSPTKTRVTRIDQGFDFLGHNLRKFSGKLLIRPSGINVSRLLEKARATVRENPALTQEKLIKKLNPIIQGWADFHRHNVAKAAFARVDHEIWLALWRWCRRRHPQKGKRWIKNRYFHQVGNRNWVFATPTGEYYPDGKPVLKSLRKATDTRITRHTMLRLGANPFAPEWEAYFEERMSRKMLLSLSGKKRIVTLWQSQQRRCRLCQELITPETGWHVHHIIRRVDGGTDDNSNLCLVHPVCHRQIHALNLKVAKPARASGL</sequence>
<evidence type="ECO:0000259" key="2">
    <source>
        <dbReference type="PROSITE" id="PS50878"/>
    </source>
</evidence>
<evidence type="ECO:0000313" key="4">
    <source>
        <dbReference type="Proteomes" id="UP000244856"/>
    </source>
</evidence>
<dbReference type="Gene3D" id="1.10.30.50">
    <property type="match status" value="1"/>
</dbReference>
<gene>
    <name evidence="3" type="primary">ltrA</name>
    <name evidence="3" type="ORF">B7T07_21955</name>
</gene>
<dbReference type="InterPro" id="IPR051083">
    <property type="entry name" value="GrpII_Intron_Splice-Mob/Def"/>
</dbReference>
<name>A0AA45BXE3_CROSK</name>
<dbReference type="GO" id="GO:0003676">
    <property type="term" value="F:nucleic acid binding"/>
    <property type="evidence" value="ECO:0007669"/>
    <property type="project" value="InterPro"/>
</dbReference>
<dbReference type="RefSeq" id="WP_047345193.1">
    <property type="nucleotide sequence ID" value="NZ_NCTU01000037.1"/>
</dbReference>
<dbReference type="NCBIfam" id="TIGR04416">
    <property type="entry name" value="group_II_RT_mat"/>
    <property type="match status" value="1"/>
</dbReference>
<keyword evidence="3" id="KW-0695">RNA-directed DNA polymerase</keyword>
<dbReference type="PANTHER" id="PTHR34047:SF8">
    <property type="entry name" value="PROTEIN YKFC"/>
    <property type="match status" value="1"/>
</dbReference>
<comment type="caution">
    <text evidence="3">The sequence shown here is derived from an EMBL/GenBank/DDBJ whole genome shotgun (WGS) entry which is preliminary data.</text>
</comment>
<dbReference type="InterPro" id="IPR002711">
    <property type="entry name" value="HNH"/>
</dbReference>
<protein>
    <submittedName>
        <fullName evidence="3">Group II intron reverse transcriptase/maturase</fullName>
    </submittedName>
</protein>
<dbReference type="InterPro" id="IPR000477">
    <property type="entry name" value="RT_dom"/>
</dbReference>
<dbReference type="SMART" id="SM00507">
    <property type="entry name" value="HNHc"/>
    <property type="match status" value="1"/>
</dbReference>
<dbReference type="PROSITE" id="PS50878">
    <property type="entry name" value="RT_POL"/>
    <property type="match status" value="1"/>
</dbReference>
<dbReference type="SUPFAM" id="SSF56672">
    <property type="entry name" value="DNA/RNA polymerases"/>
    <property type="match status" value="1"/>
</dbReference>
<comment type="similarity">
    <text evidence="1">Belongs to the bacterial reverse transcriptase family.</text>
</comment>
<dbReference type="InterPro" id="IPR030931">
    <property type="entry name" value="Group_II_RT_mat"/>
</dbReference>
<dbReference type="Pfam" id="PF00078">
    <property type="entry name" value="RVT_1"/>
    <property type="match status" value="1"/>
</dbReference>
<dbReference type="Pfam" id="PF13655">
    <property type="entry name" value="RVT_N"/>
    <property type="match status" value="1"/>
</dbReference>
<dbReference type="GO" id="GO:0008270">
    <property type="term" value="F:zinc ion binding"/>
    <property type="evidence" value="ECO:0007669"/>
    <property type="project" value="InterPro"/>
</dbReference>
<dbReference type="Proteomes" id="UP000244856">
    <property type="component" value="Unassembled WGS sequence"/>
</dbReference>
<keyword evidence="3" id="KW-0808">Transferase</keyword>
<dbReference type="GO" id="GO:0004519">
    <property type="term" value="F:endonuclease activity"/>
    <property type="evidence" value="ECO:0007669"/>
    <property type="project" value="InterPro"/>
</dbReference>
<dbReference type="CDD" id="cd01651">
    <property type="entry name" value="RT_G2_intron"/>
    <property type="match status" value="1"/>
</dbReference>
<dbReference type="InterPro" id="IPR043502">
    <property type="entry name" value="DNA/RNA_pol_sf"/>
</dbReference>
<dbReference type="PANTHER" id="PTHR34047">
    <property type="entry name" value="NUCLEAR INTRON MATURASE 1, MITOCHONDRIAL-RELATED"/>
    <property type="match status" value="1"/>
</dbReference>
<dbReference type="EMBL" id="NCTU01000037">
    <property type="protein sequence ID" value="PUW01108.1"/>
    <property type="molecule type" value="Genomic_DNA"/>
</dbReference>
<organism evidence="3 4">
    <name type="scientific">Cronobacter sakazakii</name>
    <name type="common">Enterobacter sakazakii</name>
    <dbReference type="NCBI Taxonomy" id="28141"/>
    <lineage>
        <taxon>Bacteria</taxon>
        <taxon>Pseudomonadati</taxon>
        <taxon>Pseudomonadota</taxon>
        <taxon>Gammaproteobacteria</taxon>
        <taxon>Enterobacterales</taxon>
        <taxon>Enterobacteriaceae</taxon>
        <taxon>Cronobacter</taxon>
    </lineage>
</organism>
<evidence type="ECO:0000256" key="1">
    <source>
        <dbReference type="ARBA" id="ARBA00034120"/>
    </source>
</evidence>
<dbReference type="InterPro" id="IPR013597">
    <property type="entry name" value="Mat_intron_G2"/>
</dbReference>
<dbReference type="InterPro" id="IPR003615">
    <property type="entry name" value="HNH_nuc"/>
</dbReference>
<dbReference type="GO" id="GO:0003964">
    <property type="term" value="F:RNA-directed DNA polymerase activity"/>
    <property type="evidence" value="ECO:0007669"/>
    <property type="project" value="UniProtKB-KW"/>
</dbReference>
<keyword evidence="3" id="KW-0548">Nucleotidyltransferase</keyword>
<feature type="domain" description="Reverse transcriptase" evidence="2">
    <location>
        <begin position="95"/>
        <end position="332"/>
    </location>
</feature>
<dbReference type="Pfam" id="PF08388">
    <property type="entry name" value="GIIM"/>
    <property type="match status" value="1"/>
</dbReference>
<dbReference type="CDD" id="cd00085">
    <property type="entry name" value="HNHc"/>
    <property type="match status" value="1"/>
</dbReference>
<dbReference type="AlphaFoldDB" id="A0AA45BXE3"/>
<proteinExistence type="inferred from homology"/>
<dbReference type="InterPro" id="IPR025960">
    <property type="entry name" value="RVT_N"/>
</dbReference>